<proteinExistence type="inferred from homology"/>
<evidence type="ECO:0000256" key="7">
    <source>
        <dbReference type="ARBA" id="ARBA00022927"/>
    </source>
</evidence>
<feature type="transmembrane region" description="Helical" evidence="17">
    <location>
        <begin position="181"/>
        <end position="202"/>
    </location>
</feature>
<evidence type="ECO:0000256" key="14">
    <source>
        <dbReference type="ARBA" id="ARBA00033245"/>
    </source>
</evidence>
<evidence type="ECO:0000256" key="12">
    <source>
        <dbReference type="ARBA" id="ARBA00026028"/>
    </source>
</evidence>
<evidence type="ECO:0000256" key="2">
    <source>
        <dbReference type="ARBA" id="ARBA00010527"/>
    </source>
</evidence>
<accession>A0ABU7RAE2</accession>
<evidence type="ECO:0000256" key="11">
    <source>
        <dbReference type="ARBA" id="ARBA00025034"/>
    </source>
</evidence>
<evidence type="ECO:0000256" key="6">
    <source>
        <dbReference type="ARBA" id="ARBA00022692"/>
    </source>
</evidence>
<feature type="transmembrane region" description="Helical" evidence="17">
    <location>
        <begin position="141"/>
        <end position="161"/>
    </location>
</feature>
<gene>
    <name evidence="19" type="ORF">VXJ25_06145</name>
</gene>
<keyword evidence="5" id="KW-1003">Cell membrane</keyword>
<dbReference type="InterPro" id="IPR028055">
    <property type="entry name" value="YidC/Oxa/ALB_C"/>
</dbReference>
<dbReference type="CDD" id="cd20070">
    <property type="entry name" value="5TM_YidC_Alb3"/>
    <property type="match status" value="1"/>
</dbReference>
<evidence type="ECO:0000256" key="16">
    <source>
        <dbReference type="RuleBase" id="RU003945"/>
    </source>
</evidence>
<comment type="subunit">
    <text evidence="12">Interacts with the Sec translocase complex via SecD. Specifically interacts with transmembrane segments of nascent integral membrane proteins during membrane integration.</text>
</comment>
<evidence type="ECO:0000256" key="15">
    <source>
        <dbReference type="ARBA" id="ARBA00033342"/>
    </source>
</evidence>
<reference evidence="19 20" key="1">
    <citation type="submission" date="2024-01" db="EMBL/GenBank/DDBJ databases">
        <title>Description of Olsenella sp. nov., isolated from pig feces.</title>
        <authorList>
            <person name="Chang Y.-H."/>
        </authorList>
    </citation>
    <scope>NUCLEOTIDE SEQUENCE [LARGE SCALE GENOMIC DNA]</scope>
    <source>
        <strain evidence="19 20">YH-ols2223</strain>
    </source>
</reference>
<comment type="function">
    <text evidence="11">Required for the insertion and/or proper folding and/or complex formation of integral membrane proteins into the membrane. Involved in integration of membrane proteins that insert both dependently and independently of the Sec translocase complex, as well as at least some lipoproteins. Aids folding of multispanning membrane proteins.</text>
</comment>
<dbReference type="InterPro" id="IPR047196">
    <property type="entry name" value="YidC_ALB_C"/>
</dbReference>
<sequence length="253" mass="28380">MWDWFINFLSGILAGLQGICGDWGLAIVILTVIIRILIMPLMTRSTASSAKMQALQPKLMEIQQRYADDPQRQSEELQKFYAENKFNPLGGCLPLILQMPVFFALFSVTRDHIPVDATLYGFIELGQSPANVMATNGWAAALPYLALVILDGVLTFIPMVLQSRQNSDSEQARQSLIMGGVMSVFILWFAWSINSGVLIYYVTSAVWQVVQQQIVTKRVTEKVKAETEAKLAADAVKVDVVRKERKARPRKKK</sequence>
<evidence type="ECO:0000256" key="5">
    <source>
        <dbReference type="ARBA" id="ARBA00022475"/>
    </source>
</evidence>
<keyword evidence="4" id="KW-0813">Transport</keyword>
<keyword evidence="6 16" id="KW-0812">Transmembrane</keyword>
<evidence type="ECO:0000256" key="13">
    <source>
        <dbReference type="ARBA" id="ARBA00031538"/>
    </source>
</evidence>
<comment type="caution">
    <text evidence="19">The sequence shown here is derived from an EMBL/GenBank/DDBJ whole genome shotgun (WGS) entry which is preliminary data.</text>
</comment>
<dbReference type="InterPro" id="IPR001708">
    <property type="entry name" value="YidC/ALB3/OXA1/COX18"/>
</dbReference>
<evidence type="ECO:0000259" key="18">
    <source>
        <dbReference type="Pfam" id="PF02096"/>
    </source>
</evidence>
<organism evidence="19 20">
    <name type="scientific">Olsenella absiana</name>
    <dbReference type="NCBI Taxonomy" id="3115222"/>
    <lineage>
        <taxon>Bacteria</taxon>
        <taxon>Bacillati</taxon>
        <taxon>Actinomycetota</taxon>
        <taxon>Coriobacteriia</taxon>
        <taxon>Coriobacteriales</taxon>
        <taxon>Atopobiaceae</taxon>
        <taxon>Olsenella</taxon>
    </lineage>
</organism>
<feature type="transmembrane region" description="Helical" evidence="17">
    <location>
        <begin position="12"/>
        <end position="38"/>
    </location>
</feature>
<dbReference type="RefSeq" id="WP_330958331.1">
    <property type="nucleotide sequence ID" value="NZ_JAZGJQ010000005.1"/>
</dbReference>
<feature type="domain" description="Membrane insertase YidC/Oxa/ALB C-terminal" evidence="18">
    <location>
        <begin position="23"/>
        <end position="216"/>
    </location>
</feature>
<keyword evidence="10" id="KW-0143">Chaperone</keyword>
<evidence type="ECO:0000256" key="17">
    <source>
        <dbReference type="SAM" id="Phobius"/>
    </source>
</evidence>
<evidence type="ECO:0000256" key="10">
    <source>
        <dbReference type="ARBA" id="ARBA00023186"/>
    </source>
</evidence>
<dbReference type="PANTHER" id="PTHR12428:SF65">
    <property type="entry name" value="CYTOCHROME C OXIDASE ASSEMBLY PROTEIN COX18, MITOCHONDRIAL"/>
    <property type="match status" value="1"/>
</dbReference>
<dbReference type="Proteomes" id="UP001332931">
    <property type="component" value="Unassembled WGS sequence"/>
</dbReference>
<dbReference type="Pfam" id="PF02096">
    <property type="entry name" value="60KD_IMP"/>
    <property type="match status" value="1"/>
</dbReference>
<evidence type="ECO:0000256" key="4">
    <source>
        <dbReference type="ARBA" id="ARBA00022448"/>
    </source>
</evidence>
<protein>
    <recommendedName>
        <fullName evidence="3">Membrane protein insertase YidC</fullName>
    </recommendedName>
    <alternativeName>
        <fullName evidence="15">Foldase YidC</fullName>
    </alternativeName>
    <alternativeName>
        <fullName evidence="14">Membrane integrase YidC</fullName>
    </alternativeName>
    <alternativeName>
        <fullName evidence="13">Membrane protein YidC</fullName>
    </alternativeName>
</protein>
<evidence type="ECO:0000313" key="20">
    <source>
        <dbReference type="Proteomes" id="UP001332931"/>
    </source>
</evidence>
<comment type="similarity">
    <text evidence="2">Belongs to the OXA1/ALB3/YidC family. Type 1 subfamily.</text>
</comment>
<keyword evidence="9 17" id="KW-0472">Membrane</keyword>
<name>A0ABU7RAE2_9ACTN</name>
<comment type="subcellular location">
    <subcellularLocation>
        <location evidence="1">Cell membrane</location>
        <topology evidence="1">Multi-pass membrane protein</topology>
    </subcellularLocation>
    <subcellularLocation>
        <location evidence="16">Membrane</location>
        <topology evidence="16">Multi-pass membrane protein</topology>
    </subcellularLocation>
</comment>
<evidence type="ECO:0000256" key="3">
    <source>
        <dbReference type="ARBA" id="ARBA00015325"/>
    </source>
</evidence>
<evidence type="ECO:0000256" key="9">
    <source>
        <dbReference type="ARBA" id="ARBA00023136"/>
    </source>
</evidence>
<evidence type="ECO:0000313" key="19">
    <source>
        <dbReference type="EMBL" id="MEE6147563.1"/>
    </source>
</evidence>
<dbReference type="PANTHER" id="PTHR12428">
    <property type="entry name" value="OXA1"/>
    <property type="match status" value="1"/>
</dbReference>
<keyword evidence="20" id="KW-1185">Reference proteome</keyword>
<keyword evidence="7" id="KW-0653">Protein transport</keyword>
<dbReference type="NCBIfam" id="TIGR03592">
    <property type="entry name" value="yidC_oxa1_cterm"/>
    <property type="match status" value="1"/>
</dbReference>
<evidence type="ECO:0000256" key="8">
    <source>
        <dbReference type="ARBA" id="ARBA00022989"/>
    </source>
</evidence>
<dbReference type="EMBL" id="JAZGJQ010000005">
    <property type="protein sequence ID" value="MEE6147563.1"/>
    <property type="molecule type" value="Genomic_DNA"/>
</dbReference>
<keyword evidence="8 17" id="KW-1133">Transmembrane helix</keyword>
<evidence type="ECO:0000256" key="1">
    <source>
        <dbReference type="ARBA" id="ARBA00004651"/>
    </source>
</evidence>